<accession>A0ABU3LGR5</accession>
<gene>
    <name evidence="2" type="ORF">RQM59_11070</name>
</gene>
<evidence type="ECO:0000313" key="2">
    <source>
        <dbReference type="EMBL" id="MDT7832924.1"/>
    </source>
</evidence>
<dbReference type="RefSeq" id="WP_349242176.1">
    <property type="nucleotide sequence ID" value="NZ_JAVTTO010000004.1"/>
</dbReference>
<keyword evidence="3" id="KW-1185">Reference proteome</keyword>
<evidence type="ECO:0000313" key="3">
    <source>
        <dbReference type="Proteomes" id="UP001257277"/>
    </source>
</evidence>
<comment type="caution">
    <text evidence="2">The sequence shown here is derived from an EMBL/GenBank/DDBJ whole genome shotgun (WGS) entry which is preliminary data.</text>
</comment>
<organism evidence="2 3">
    <name type="scientific">Asprobacillus argus</name>
    <dbReference type="NCBI Taxonomy" id="3076534"/>
    <lineage>
        <taxon>Bacteria</taxon>
        <taxon>Pseudomonadati</taxon>
        <taxon>Bacteroidota</taxon>
        <taxon>Flavobacteriia</taxon>
        <taxon>Flavobacteriales</taxon>
        <taxon>Flavobacteriaceae</taxon>
        <taxon>Asprobacillus</taxon>
    </lineage>
</organism>
<dbReference type="Proteomes" id="UP001257277">
    <property type="component" value="Unassembled WGS sequence"/>
</dbReference>
<feature type="signal peptide" evidence="1">
    <location>
        <begin position="1"/>
        <end position="23"/>
    </location>
</feature>
<keyword evidence="1" id="KW-0732">Signal</keyword>
<evidence type="ECO:0000256" key="1">
    <source>
        <dbReference type="SAM" id="SignalP"/>
    </source>
</evidence>
<evidence type="ECO:0008006" key="4">
    <source>
        <dbReference type="Google" id="ProtNLM"/>
    </source>
</evidence>
<sequence>MNKKSYYILLIFLCLGLAMNAQVDDSKGKIKKGTKKSISAVPSKEIKKPTVLESKDKTSGFKKAYDKAKKEDAKKKRERELKEKGILSKAKIAEERFLKSFKKINGQYPKIDQDLGSFRTQSKSIKIICRDFQYPDGDRVTILVNDVPVVYNITLRRSYQVFTIPLQKGINKVAFKALNQGTSGPNTAGFKVYDDSGNLISSNEWNLATGAKATLLIAKDK</sequence>
<reference evidence="2 3" key="1">
    <citation type="submission" date="2023-09" db="EMBL/GenBank/DDBJ databases">
        <title>Novel taxa isolated from Blanes Bay.</title>
        <authorList>
            <person name="Rey-Velasco X."/>
            <person name="Lucena T."/>
        </authorList>
    </citation>
    <scope>NUCLEOTIDE SEQUENCE [LARGE SCALE GENOMIC DNA]</scope>
    <source>
        <strain evidence="2 3">S356</strain>
    </source>
</reference>
<feature type="chain" id="PRO_5045529033" description="Secreted protein" evidence="1">
    <location>
        <begin position="24"/>
        <end position="221"/>
    </location>
</feature>
<proteinExistence type="predicted"/>
<dbReference type="EMBL" id="JAVTTO010000004">
    <property type="protein sequence ID" value="MDT7832924.1"/>
    <property type="molecule type" value="Genomic_DNA"/>
</dbReference>
<name>A0ABU3LGR5_9FLAO</name>
<protein>
    <recommendedName>
        <fullName evidence="4">Secreted protein</fullName>
    </recommendedName>
</protein>